<proteinExistence type="predicted"/>
<comment type="caution">
    <text evidence="2">The sequence shown here is derived from an EMBL/GenBank/DDBJ whole genome shotgun (WGS) entry which is preliminary data.</text>
</comment>
<reference evidence="2 3" key="1">
    <citation type="submission" date="2019-05" db="EMBL/GenBank/DDBJ databases">
        <title>Hymenobacter edaphi sp. nov., isolated from abandoned arsenic-contaminated farmland soil.</title>
        <authorList>
            <person name="Nie L."/>
        </authorList>
    </citation>
    <scope>NUCLEOTIDE SEQUENCE [LARGE SCALE GENOMIC DNA]</scope>
    <source>
        <strain evidence="2 3">1-3-3-8</strain>
    </source>
</reference>
<protein>
    <submittedName>
        <fullName evidence="2">ATP-binding protein</fullName>
    </submittedName>
</protein>
<dbReference type="EMBL" id="VAJM01000016">
    <property type="protein sequence ID" value="TLM88764.1"/>
    <property type="molecule type" value="Genomic_DNA"/>
</dbReference>
<evidence type="ECO:0000313" key="2">
    <source>
        <dbReference type="EMBL" id="TLM88764.1"/>
    </source>
</evidence>
<dbReference type="GO" id="GO:0005524">
    <property type="term" value="F:ATP binding"/>
    <property type="evidence" value="ECO:0007669"/>
    <property type="project" value="UniProtKB-KW"/>
</dbReference>
<dbReference type="OrthoDB" id="869451at2"/>
<dbReference type="AlphaFoldDB" id="A0A5R8WJU0"/>
<keyword evidence="3" id="KW-1185">Reference proteome</keyword>
<gene>
    <name evidence="2" type="ORF">FDY95_23305</name>
</gene>
<keyword evidence="2" id="KW-0067">ATP-binding</keyword>
<evidence type="ECO:0000259" key="1">
    <source>
        <dbReference type="Pfam" id="PF04326"/>
    </source>
</evidence>
<evidence type="ECO:0000313" key="3">
    <source>
        <dbReference type="Proteomes" id="UP000305517"/>
    </source>
</evidence>
<dbReference type="InterPro" id="IPR007421">
    <property type="entry name" value="Schlafen_AlbA_2_dom"/>
</dbReference>
<dbReference type="Pfam" id="PF04326">
    <property type="entry name" value="SLFN_AlbA_2"/>
    <property type="match status" value="1"/>
</dbReference>
<dbReference type="RefSeq" id="WP_138081651.1">
    <property type="nucleotide sequence ID" value="NZ_VAJM01000016.1"/>
</dbReference>
<dbReference type="Proteomes" id="UP000305517">
    <property type="component" value="Unassembled WGS sequence"/>
</dbReference>
<sequence>MSPHSLEPIIRNLIYSKREGDYWDFKAEPHSNNASLLHDLLCLANSLHQGNRYLILGVDDPSKGANVVGLTQGQEGRKTQAQYIDFLRGQKFASGSRPEITMVTLVLDGKEVDVLVVLDTPHKPYWLTEDYSGDKGKVVRAQYIYTRVGDTNTPMTKAADPHHIEKMWRQRFGMDLMPRERMKQLLYQPLDWEIDFNIKKYAYHKHLSDYRVTLSEQEELWEPFSFFFTNKKSFWGTASFAYNATTLFEMDYVYLDEMRLMLPFPETGYVELKDRTVWYYHYNQDLVGGFLTFLTEGRSGFESRGMKAPFLLFKNETDQNAFDAFVQQHEQLLEEADPGYWAQEAAKEMRKAGHEHQTDPIDLGKLCVVYQKWRRGGHTREQL</sequence>
<accession>A0A5R8WJU0</accession>
<feature type="domain" description="Schlafen AlbA-2" evidence="1">
    <location>
        <begin position="19"/>
        <end position="156"/>
    </location>
</feature>
<name>A0A5R8WJU0_9BACT</name>
<dbReference type="Gene3D" id="3.30.950.30">
    <property type="entry name" value="Schlafen, AAA domain"/>
    <property type="match status" value="1"/>
</dbReference>
<organism evidence="2 3">
    <name type="scientific">Hymenobacter jeollabukensis</name>
    <dbReference type="NCBI Taxonomy" id="2025313"/>
    <lineage>
        <taxon>Bacteria</taxon>
        <taxon>Pseudomonadati</taxon>
        <taxon>Bacteroidota</taxon>
        <taxon>Cytophagia</taxon>
        <taxon>Cytophagales</taxon>
        <taxon>Hymenobacteraceae</taxon>
        <taxon>Hymenobacter</taxon>
    </lineage>
</organism>
<keyword evidence="2" id="KW-0547">Nucleotide-binding</keyword>
<dbReference type="InterPro" id="IPR038461">
    <property type="entry name" value="Schlafen_AlbA_2_dom_sf"/>
</dbReference>